<organism evidence="2">
    <name type="scientific">Cladocopium goreaui</name>
    <dbReference type="NCBI Taxonomy" id="2562237"/>
    <lineage>
        <taxon>Eukaryota</taxon>
        <taxon>Sar</taxon>
        <taxon>Alveolata</taxon>
        <taxon>Dinophyceae</taxon>
        <taxon>Suessiales</taxon>
        <taxon>Symbiodiniaceae</taxon>
        <taxon>Cladocopium</taxon>
    </lineage>
</organism>
<dbReference type="Proteomes" id="UP001152797">
    <property type="component" value="Unassembled WGS sequence"/>
</dbReference>
<evidence type="ECO:0000313" key="3">
    <source>
        <dbReference type="EMBL" id="CAL1164753.1"/>
    </source>
</evidence>
<name>A0A9P1DJN6_9DINO</name>
<evidence type="ECO:0000313" key="4">
    <source>
        <dbReference type="Proteomes" id="UP001152797"/>
    </source>
</evidence>
<dbReference type="AlphaFoldDB" id="A0A9P1DJN6"/>
<dbReference type="OrthoDB" id="10462931at2759"/>
<dbReference type="EMBL" id="CAMXCT030005101">
    <property type="protein sequence ID" value="CAL4798690.1"/>
    <property type="molecule type" value="Genomic_DNA"/>
</dbReference>
<proteinExistence type="predicted"/>
<keyword evidence="4" id="KW-1185">Reference proteome</keyword>
<sequence length="366" mass="41030">MSIHRVLRSIDPEVETEHFEASELRKLSGELLRERRKLLAQLQQREQSCTELLSENFELKTLQSRLFSALDRAKIDVHEFLKEDERKVRMAEVDKQLEDELRQMHAVVGDQQKRLDALVLENERLREQLQAKDLPQPTDEPAKMPCEAFQEMPAEASLGAAPPSPAAPEAPEAPKPRPWPLRASVAPLRNAKALAEIRHVRLGVRLMPTALRSNGRAVEKLEVSLSLAEPAEAVLKLLLDAGLFWPRAASSLGPAQEGGLREGHFLLNGKALSLDLPLQDQGVQEGSELRLVKGRKAMGQLACQGVFAPRLPRGILMSAEPWEPRTSRKAAVDFFDKVNNVDMDHMAKITMIKRGQTKPFYKTEPV</sequence>
<dbReference type="EMBL" id="CAMXCT020005101">
    <property type="protein sequence ID" value="CAL1164753.1"/>
    <property type="molecule type" value="Genomic_DNA"/>
</dbReference>
<accession>A0A9P1DJN6</accession>
<feature type="region of interest" description="Disordered" evidence="1">
    <location>
        <begin position="157"/>
        <end position="181"/>
    </location>
</feature>
<dbReference type="EMBL" id="CAMXCT010005101">
    <property type="protein sequence ID" value="CAI4011378.1"/>
    <property type="molecule type" value="Genomic_DNA"/>
</dbReference>
<evidence type="ECO:0000313" key="2">
    <source>
        <dbReference type="EMBL" id="CAI4011378.1"/>
    </source>
</evidence>
<comment type="caution">
    <text evidence="2">The sequence shown here is derived from an EMBL/GenBank/DDBJ whole genome shotgun (WGS) entry which is preliminary data.</text>
</comment>
<evidence type="ECO:0000256" key="1">
    <source>
        <dbReference type="SAM" id="MobiDB-lite"/>
    </source>
</evidence>
<reference evidence="3" key="2">
    <citation type="submission" date="2024-04" db="EMBL/GenBank/DDBJ databases">
        <authorList>
            <person name="Chen Y."/>
            <person name="Shah S."/>
            <person name="Dougan E. K."/>
            <person name="Thang M."/>
            <person name="Chan C."/>
        </authorList>
    </citation>
    <scope>NUCLEOTIDE SEQUENCE [LARGE SCALE GENOMIC DNA]</scope>
</reference>
<protein>
    <submittedName>
        <fullName evidence="2">Uncharacterized protein</fullName>
    </submittedName>
</protein>
<feature type="compositionally biased region" description="Pro residues" evidence="1">
    <location>
        <begin position="162"/>
        <end position="179"/>
    </location>
</feature>
<gene>
    <name evidence="2" type="ORF">C1SCF055_LOCUS36549</name>
</gene>
<reference evidence="2" key="1">
    <citation type="submission" date="2022-10" db="EMBL/GenBank/DDBJ databases">
        <authorList>
            <person name="Chen Y."/>
            <person name="Dougan E. K."/>
            <person name="Chan C."/>
            <person name="Rhodes N."/>
            <person name="Thang M."/>
        </authorList>
    </citation>
    <scope>NUCLEOTIDE SEQUENCE</scope>
</reference>